<evidence type="ECO:0000313" key="1">
    <source>
        <dbReference type="EMBL" id="KXS10276.1"/>
    </source>
</evidence>
<evidence type="ECO:0000313" key="2">
    <source>
        <dbReference type="Proteomes" id="UP000070544"/>
    </source>
</evidence>
<dbReference type="AlphaFoldDB" id="A0A139A0G7"/>
<accession>A0A139A0G7</accession>
<protein>
    <submittedName>
        <fullName evidence="1">Uncharacterized protein</fullName>
    </submittedName>
</protein>
<gene>
    <name evidence="1" type="ORF">M427DRAFT_183493</name>
</gene>
<name>A0A139A0G7_GONPJ</name>
<sequence>MTYTLFQCLYTCPFAVLSLEAIWIEMEHDPHFRTELTTEDNMPKELESLMKDCWRHNPNLNDQIPMLWSKKTVRPSIWMETWDRFLLWDGRPTMAAMDMNKTSTLRQKCTFAQLNLVTGWLKINFTSFSKAVLESVKRISKSLLMVQKCSS</sequence>
<dbReference type="EMBL" id="KQ965831">
    <property type="protein sequence ID" value="KXS10276.1"/>
    <property type="molecule type" value="Genomic_DNA"/>
</dbReference>
<keyword evidence="2" id="KW-1185">Reference proteome</keyword>
<reference evidence="1 2" key="1">
    <citation type="journal article" date="2015" name="Genome Biol. Evol.">
        <title>Phylogenomic analyses indicate that early fungi evolved digesting cell walls of algal ancestors of land plants.</title>
        <authorList>
            <person name="Chang Y."/>
            <person name="Wang S."/>
            <person name="Sekimoto S."/>
            <person name="Aerts A.L."/>
            <person name="Choi C."/>
            <person name="Clum A."/>
            <person name="LaButti K.M."/>
            <person name="Lindquist E.A."/>
            <person name="Yee Ngan C."/>
            <person name="Ohm R.A."/>
            <person name="Salamov A.A."/>
            <person name="Grigoriev I.V."/>
            <person name="Spatafora J.W."/>
            <person name="Berbee M.L."/>
        </authorList>
    </citation>
    <scope>NUCLEOTIDE SEQUENCE [LARGE SCALE GENOMIC DNA]</scope>
    <source>
        <strain evidence="1 2">JEL478</strain>
    </source>
</reference>
<dbReference type="Proteomes" id="UP000070544">
    <property type="component" value="Unassembled WGS sequence"/>
</dbReference>
<organism evidence="1 2">
    <name type="scientific">Gonapodya prolifera (strain JEL478)</name>
    <name type="common">Monoblepharis prolifera</name>
    <dbReference type="NCBI Taxonomy" id="1344416"/>
    <lineage>
        <taxon>Eukaryota</taxon>
        <taxon>Fungi</taxon>
        <taxon>Fungi incertae sedis</taxon>
        <taxon>Chytridiomycota</taxon>
        <taxon>Chytridiomycota incertae sedis</taxon>
        <taxon>Monoblepharidomycetes</taxon>
        <taxon>Monoblepharidales</taxon>
        <taxon>Gonapodyaceae</taxon>
        <taxon>Gonapodya</taxon>
    </lineage>
</organism>
<proteinExistence type="predicted"/>